<organism evidence="2 3">
    <name type="scientific">candidate division MSBL1 archaeon SCGC-AAA382A20</name>
    <dbReference type="NCBI Taxonomy" id="1698280"/>
    <lineage>
        <taxon>Archaea</taxon>
        <taxon>Methanobacteriati</taxon>
        <taxon>Methanobacteriota</taxon>
        <taxon>candidate division MSBL1</taxon>
    </lineage>
</organism>
<comment type="caution">
    <text evidence="2">The sequence shown here is derived from an EMBL/GenBank/DDBJ whole genome shotgun (WGS) entry which is preliminary data.</text>
</comment>
<dbReference type="EMBL" id="LHYE01000033">
    <property type="protein sequence ID" value="KXB06721.1"/>
    <property type="molecule type" value="Genomic_DNA"/>
</dbReference>
<feature type="domain" description="Uroporphyrinogen decarboxylase (URO-D)" evidence="1">
    <location>
        <begin position="4"/>
        <end position="338"/>
    </location>
</feature>
<gene>
    <name evidence="2" type="ORF">AKJ51_03035</name>
</gene>
<name>A0A133VJW6_9EURY</name>
<dbReference type="InterPro" id="IPR000257">
    <property type="entry name" value="Uroporphyrinogen_deCOase"/>
</dbReference>
<dbReference type="CDD" id="cd03465">
    <property type="entry name" value="URO-D_like"/>
    <property type="match status" value="1"/>
</dbReference>
<accession>A0A133VJW6</accession>
<dbReference type="SUPFAM" id="SSF51726">
    <property type="entry name" value="UROD/MetE-like"/>
    <property type="match status" value="1"/>
</dbReference>
<proteinExistence type="predicted"/>
<dbReference type="GO" id="GO:0004853">
    <property type="term" value="F:uroporphyrinogen decarboxylase activity"/>
    <property type="evidence" value="ECO:0007669"/>
    <property type="project" value="InterPro"/>
</dbReference>
<evidence type="ECO:0000259" key="1">
    <source>
        <dbReference type="Pfam" id="PF01208"/>
    </source>
</evidence>
<dbReference type="InterPro" id="IPR038071">
    <property type="entry name" value="UROD/MetE-like_sf"/>
</dbReference>
<dbReference type="AlphaFoldDB" id="A0A133VJW6"/>
<evidence type="ECO:0000313" key="2">
    <source>
        <dbReference type="EMBL" id="KXB06721.1"/>
    </source>
</evidence>
<dbReference type="Pfam" id="PF01208">
    <property type="entry name" value="URO-D"/>
    <property type="match status" value="1"/>
</dbReference>
<dbReference type="Proteomes" id="UP000070263">
    <property type="component" value="Unassembled WGS sequence"/>
</dbReference>
<dbReference type="InterPro" id="IPR052024">
    <property type="entry name" value="Methanogen_methyltrans"/>
</dbReference>
<dbReference type="GO" id="GO:0006779">
    <property type="term" value="P:porphyrin-containing compound biosynthetic process"/>
    <property type="evidence" value="ECO:0007669"/>
    <property type="project" value="InterPro"/>
</dbReference>
<dbReference type="Gene3D" id="3.20.20.210">
    <property type="match status" value="1"/>
</dbReference>
<protein>
    <recommendedName>
        <fullName evidence="1">Uroporphyrinogen decarboxylase (URO-D) domain-containing protein</fullName>
    </recommendedName>
</protein>
<dbReference type="PANTHER" id="PTHR47099">
    <property type="entry name" value="METHYLCOBAMIDE:COM METHYLTRANSFERASE MTBA"/>
    <property type="match status" value="1"/>
</dbReference>
<reference evidence="2 3" key="1">
    <citation type="journal article" date="2016" name="Sci. Rep.">
        <title>Metabolic traits of an uncultured archaeal lineage -MSBL1- from brine pools of the Red Sea.</title>
        <authorList>
            <person name="Mwirichia R."/>
            <person name="Alam I."/>
            <person name="Rashid M."/>
            <person name="Vinu M."/>
            <person name="Ba-Alawi W."/>
            <person name="Anthony Kamau A."/>
            <person name="Kamanda Ngugi D."/>
            <person name="Goker M."/>
            <person name="Klenk H.P."/>
            <person name="Bajic V."/>
            <person name="Stingl U."/>
        </authorList>
    </citation>
    <scope>NUCLEOTIDE SEQUENCE [LARGE SCALE GENOMIC DNA]</scope>
    <source>
        <strain evidence="2">SCGC-AAA382A20</strain>
    </source>
</reference>
<dbReference type="PANTHER" id="PTHR47099:SF1">
    <property type="entry name" value="METHYLCOBAMIDE:COM METHYLTRANSFERASE MTBA"/>
    <property type="match status" value="1"/>
</dbReference>
<keyword evidence="3" id="KW-1185">Reference proteome</keyword>
<evidence type="ECO:0000313" key="3">
    <source>
        <dbReference type="Proteomes" id="UP000070263"/>
    </source>
</evidence>
<dbReference type="PATRIC" id="fig|1698280.3.peg.594"/>
<sequence length="341" mass="37275">MNSLERFQAAMNLEGPDRVPLGYLYLGGGHSVLNELGVSMKDVYYDAQGIARTQLKAKEMFGHDNVMSPWGCITVEAEALGSKIEKREMDYPKIVEHAVKEPSDVDDLEVPDPLKVGRMPIAIESLRMLVDAVGRDTAVVGFISSPFTILDGIRGLDEVARDMLVSSDFLKKILEIATDTCIEYGKSMADVGVNTVLIKDGFAGADVMSREHCSEFDIKYLKSVVESLQKQGLKIIIGNVSGNPYLDMQIALDPDVICFASGGIGEVKERFGNEVCIMGNVDQTKIPFKDKKYVEEEAKSCIEKAKGGGGYILSTGCEIPLDAPARNVEQLLSAVKRYGVY</sequence>